<protein>
    <recommendedName>
        <fullName evidence="2">Integrase zinc-binding domain-containing protein</fullName>
    </recommendedName>
</protein>
<evidence type="ECO:0000313" key="4">
    <source>
        <dbReference type="Proteomes" id="UP000192578"/>
    </source>
</evidence>
<dbReference type="OrthoDB" id="9984427at2759"/>
<evidence type="ECO:0000256" key="1">
    <source>
        <dbReference type="SAM" id="MobiDB-lite"/>
    </source>
</evidence>
<organism evidence="3 4">
    <name type="scientific">Hypsibius exemplaris</name>
    <name type="common">Freshwater tardigrade</name>
    <dbReference type="NCBI Taxonomy" id="2072580"/>
    <lineage>
        <taxon>Eukaryota</taxon>
        <taxon>Metazoa</taxon>
        <taxon>Ecdysozoa</taxon>
        <taxon>Tardigrada</taxon>
        <taxon>Eutardigrada</taxon>
        <taxon>Parachela</taxon>
        <taxon>Hypsibioidea</taxon>
        <taxon>Hypsibiidae</taxon>
        <taxon>Hypsibius</taxon>
    </lineage>
</organism>
<feature type="compositionally biased region" description="Basic and acidic residues" evidence="1">
    <location>
        <begin position="301"/>
        <end position="311"/>
    </location>
</feature>
<feature type="domain" description="Integrase zinc-binding" evidence="2">
    <location>
        <begin position="245"/>
        <end position="297"/>
    </location>
</feature>
<proteinExistence type="predicted"/>
<evidence type="ECO:0000313" key="3">
    <source>
        <dbReference type="EMBL" id="OQV11657.1"/>
    </source>
</evidence>
<gene>
    <name evidence="3" type="ORF">BV898_14079</name>
</gene>
<dbReference type="AlphaFoldDB" id="A0A1W0W8Y0"/>
<sequence>MDDLVEQTLEDIIPYQSEHQASEQEQQEQEMGGNSLPIPSPSQDDVRQENLNAEEEEKLGHMCIVLNPKMRKQLVNGEPIIVGTSHASVEAFFHRMIAACQMGTPMPVIFQQLSGAVTVANIKKGKTGIISNARTDRYPVPRGGSAGKRSKGQAAPSMAPTSGLPAAEDEPSTSSLVEKSRKNSDRDEIPLEAVRLYLTEKRYFPGWGANAKRNLRKRTKDFKIDPVGTILYRNKRGVYLPCIEDKAERMTLIWEAHVMDHRRRDGLLNTLREKYYWKGMFHDVNTVLDSCEVCGAQRNQRSKDREDREGGSPDLGDYEQPTKSKRIRTKKSTEFVDKPSTPEPSDSEKYPETSEVALVDRSGD</sequence>
<dbReference type="Gene3D" id="1.10.340.70">
    <property type="match status" value="1"/>
</dbReference>
<comment type="caution">
    <text evidence="3">The sequence shown here is derived from an EMBL/GenBank/DDBJ whole genome shotgun (WGS) entry which is preliminary data.</text>
</comment>
<dbReference type="Proteomes" id="UP000192578">
    <property type="component" value="Unassembled WGS sequence"/>
</dbReference>
<name>A0A1W0W8Y0_HYPEX</name>
<feature type="region of interest" description="Disordered" evidence="1">
    <location>
        <begin position="133"/>
        <end position="184"/>
    </location>
</feature>
<dbReference type="Pfam" id="PF17921">
    <property type="entry name" value="Integrase_H2C2"/>
    <property type="match status" value="1"/>
</dbReference>
<keyword evidence="4" id="KW-1185">Reference proteome</keyword>
<feature type="region of interest" description="Disordered" evidence="1">
    <location>
        <begin position="297"/>
        <end position="364"/>
    </location>
</feature>
<reference evidence="4" key="1">
    <citation type="submission" date="2017-01" db="EMBL/GenBank/DDBJ databases">
        <title>Comparative genomics of anhydrobiosis in the tardigrade Hypsibius dujardini.</title>
        <authorList>
            <person name="Yoshida Y."/>
            <person name="Koutsovoulos G."/>
            <person name="Laetsch D."/>
            <person name="Stevens L."/>
            <person name="Kumar S."/>
            <person name="Horikawa D."/>
            <person name="Ishino K."/>
            <person name="Komine S."/>
            <person name="Tomita M."/>
            <person name="Blaxter M."/>
            <person name="Arakawa K."/>
        </authorList>
    </citation>
    <scope>NUCLEOTIDE SEQUENCE [LARGE SCALE GENOMIC DNA]</scope>
    <source>
        <strain evidence="4">Z151</strain>
    </source>
</reference>
<feature type="region of interest" description="Disordered" evidence="1">
    <location>
        <begin position="1"/>
        <end position="50"/>
    </location>
</feature>
<evidence type="ECO:0000259" key="2">
    <source>
        <dbReference type="Pfam" id="PF17921"/>
    </source>
</evidence>
<dbReference type="EMBL" id="MTYJ01000165">
    <property type="protein sequence ID" value="OQV11657.1"/>
    <property type="molecule type" value="Genomic_DNA"/>
</dbReference>
<dbReference type="InterPro" id="IPR041588">
    <property type="entry name" value="Integrase_H2C2"/>
</dbReference>
<accession>A0A1W0W8Y0</accession>